<evidence type="ECO:0000313" key="3">
    <source>
        <dbReference type="Proteomes" id="UP000249417"/>
    </source>
</evidence>
<evidence type="ECO:0000259" key="1">
    <source>
        <dbReference type="Pfam" id="PF01370"/>
    </source>
</evidence>
<proteinExistence type="predicted"/>
<reference evidence="2 3" key="1">
    <citation type="submission" date="2017-08" db="EMBL/GenBank/DDBJ databases">
        <title>Infants hospitalized years apart are colonized by the same room-sourced microbial strains.</title>
        <authorList>
            <person name="Brooks B."/>
            <person name="Olm M.R."/>
            <person name="Firek B.A."/>
            <person name="Baker R."/>
            <person name="Thomas B.C."/>
            <person name="Morowitz M.J."/>
            <person name="Banfield J.F."/>
        </authorList>
    </citation>
    <scope>NUCLEOTIDE SEQUENCE [LARGE SCALE GENOMIC DNA]</scope>
    <source>
        <strain evidence="2">S2_005_002_R2_29</strain>
    </source>
</reference>
<dbReference type="Gene3D" id="3.40.50.720">
    <property type="entry name" value="NAD(P)-binding Rossmann-like Domain"/>
    <property type="match status" value="1"/>
</dbReference>
<organism evidence="2 3">
    <name type="scientific">Micavibrio aeruginosavorus</name>
    <dbReference type="NCBI Taxonomy" id="349221"/>
    <lineage>
        <taxon>Bacteria</taxon>
        <taxon>Pseudomonadati</taxon>
        <taxon>Bdellovibrionota</taxon>
        <taxon>Bdellovibrionia</taxon>
        <taxon>Bdellovibrionales</taxon>
        <taxon>Pseudobdellovibrionaceae</taxon>
        <taxon>Micavibrio</taxon>
    </lineage>
</organism>
<dbReference type="EMBL" id="QFQB01000011">
    <property type="protein sequence ID" value="PZQ47658.1"/>
    <property type="molecule type" value="Genomic_DNA"/>
</dbReference>
<dbReference type="PANTHER" id="PTHR12126">
    <property type="entry name" value="NADH-UBIQUINONE OXIDOREDUCTASE 39 KDA SUBUNIT-RELATED"/>
    <property type="match status" value="1"/>
</dbReference>
<accession>A0A2W5N4W9</accession>
<dbReference type="CDD" id="cd05271">
    <property type="entry name" value="NDUFA9_like_SDR_a"/>
    <property type="match status" value="1"/>
</dbReference>
<evidence type="ECO:0000313" key="2">
    <source>
        <dbReference type="EMBL" id="PZQ47658.1"/>
    </source>
</evidence>
<comment type="caution">
    <text evidence="2">The sequence shown here is derived from an EMBL/GenBank/DDBJ whole genome shotgun (WGS) entry which is preliminary data.</text>
</comment>
<dbReference type="InterPro" id="IPR001509">
    <property type="entry name" value="Epimerase_deHydtase"/>
</dbReference>
<name>A0A2W5N4W9_9BACT</name>
<dbReference type="SUPFAM" id="SSF51735">
    <property type="entry name" value="NAD(P)-binding Rossmann-fold domains"/>
    <property type="match status" value="1"/>
</dbReference>
<dbReference type="InterPro" id="IPR036291">
    <property type="entry name" value="NAD(P)-bd_dom_sf"/>
</dbReference>
<dbReference type="AlphaFoldDB" id="A0A2W5N4W9"/>
<dbReference type="Proteomes" id="UP000249417">
    <property type="component" value="Unassembled WGS sequence"/>
</dbReference>
<feature type="domain" description="NAD-dependent epimerase/dehydratase" evidence="1">
    <location>
        <begin position="10"/>
        <end position="217"/>
    </location>
</feature>
<dbReference type="Pfam" id="PF01370">
    <property type="entry name" value="Epimerase"/>
    <property type="match status" value="1"/>
</dbReference>
<gene>
    <name evidence="2" type="ORF">DI551_03025</name>
</gene>
<protein>
    <submittedName>
        <fullName evidence="2">Complex I NDUFA9 subunit family protein</fullName>
    </submittedName>
</protein>
<sequence>MRTDSYKMACVFGGTGFIGRQIVRALAKEGYTIKVATRVPESAYFLRTCGNVGQIVPFTCNYNDESSIRASVKGCEVVVNCVGALYEKGKSSFTRVHTEFPRAIAKACTAEKVGRFIHISAGGCDESHSKYGKSKLNGEMAAAENFPSVTVLRPSVVFGAEDNFFNMFARLSLLLPALPLIGGGATKFQPVYVGDIALAVVAALHDGSTAGKTFSLGGPEVLTFKEIYGLIFKETGRKRCLFPLPWGIAKIQGGLMGLLPSPLLTADQVESLKTDNIVPVGAAGFEALGIVPTGPEAVLPSYLARYRPGGRFGDKKRA</sequence>
<dbReference type="GO" id="GO:0044877">
    <property type="term" value="F:protein-containing complex binding"/>
    <property type="evidence" value="ECO:0007669"/>
    <property type="project" value="TreeGrafter"/>
</dbReference>
<dbReference type="InterPro" id="IPR051207">
    <property type="entry name" value="ComplexI_NDUFA9_subunit"/>
</dbReference>
<dbReference type="PANTHER" id="PTHR12126:SF11">
    <property type="entry name" value="NADH DEHYDROGENASE [UBIQUINONE] 1 ALPHA SUBCOMPLEX SUBUNIT 9, MITOCHONDRIAL"/>
    <property type="match status" value="1"/>
</dbReference>